<feature type="chain" id="PRO_5045842749" description="PQQ-binding-like beta-propeller repeat protein" evidence="2">
    <location>
        <begin position="21"/>
        <end position="319"/>
    </location>
</feature>
<dbReference type="Pfam" id="PF00400">
    <property type="entry name" value="WD40"/>
    <property type="match status" value="1"/>
</dbReference>
<proteinExistence type="predicted"/>
<keyword evidence="1" id="KW-0853">WD repeat</keyword>
<evidence type="ECO:0000256" key="2">
    <source>
        <dbReference type="SAM" id="SignalP"/>
    </source>
</evidence>
<evidence type="ECO:0000313" key="4">
    <source>
        <dbReference type="Proteomes" id="UP000811844"/>
    </source>
</evidence>
<dbReference type="PROSITE" id="PS50294">
    <property type="entry name" value="WD_REPEATS_REGION"/>
    <property type="match status" value="1"/>
</dbReference>
<accession>A0ABS5I6A7</accession>
<keyword evidence="2" id="KW-0732">Signal</keyword>
<dbReference type="PANTHER" id="PTHR19879:SF9">
    <property type="entry name" value="TRANSCRIPTION INITIATION FACTOR TFIID SUBUNIT 5"/>
    <property type="match status" value="1"/>
</dbReference>
<protein>
    <recommendedName>
        <fullName evidence="5">PQQ-binding-like beta-propeller repeat protein</fullName>
    </recommendedName>
</protein>
<dbReference type="SMART" id="SM00320">
    <property type="entry name" value="WD40"/>
    <property type="match status" value="5"/>
</dbReference>
<dbReference type="InterPro" id="IPR015943">
    <property type="entry name" value="WD40/YVTN_repeat-like_dom_sf"/>
</dbReference>
<dbReference type="PROSITE" id="PS51257">
    <property type="entry name" value="PROKAR_LIPOPROTEIN"/>
    <property type="match status" value="1"/>
</dbReference>
<evidence type="ECO:0000313" key="3">
    <source>
        <dbReference type="EMBL" id="MBR9729378.1"/>
    </source>
</evidence>
<feature type="signal peptide" evidence="2">
    <location>
        <begin position="1"/>
        <end position="20"/>
    </location>
</feature>
<dbReference type="PROSITE" id="PS50082">
    <property type="entry name" value="WD_REPEATS_2"/>
    <property type="match status" value="1"/>
</dbReference>
<evidence type="ECO:0008006" key="5">
    <source>
        <dbReference type="Google" id="ProtNLM"/>
    </source>
</evidence>
<gene>
    <name evidence="3" type="ORF">G3R48_15470</name>
</gene>
<comment type="caution">
    <text evidence="3">The sequence shown here is derived from an EMBL/GenBank/DDBJ whole genome shotgun (WGS) entry which is preliminary data.</text>
</comment>
<organism evidence="3 4">
    <name type="scientific">Shewanella intestini</name>
    <dbReference type="NCBI Taxonomy" id="2017544"/>
    <lineage>
        <taxon>Bacteria</taxon>
        <taxon>Pseudomonadati</taxon>
        <taxon>Pseudomonadota</taxon>
        <taxon>Gammaproteobacteria</taxon>
        <taxon>Alteromonadales</taxon>
        <taxon>Shewanellaceae</taxon>
        <taxon>Shewanella</taxon>
    </lineage>
</organism>
<name>A0ABS5I6A7_9GAMM</name>
<dbReference type="EMBL" id="JAAIKR010000019">
    <property type="protein sequence ID" value="MBR9729378.1"/>
    <property type="molecule type" value="Genomic_DNA"/>
</dbReference>
<dbReference type="Proteomes" id="UP000811844">
    <property type="component" value="Unassembled WGS sequence"/>
</dbReference>
<feature type="repeat" description="WD" evidence="1">
    <location>
        <begin position="151"/>
        <end position="192"/>
    </location>
</feature>
<dbReference type="Gene3D" id="2.130.10.10">
    <property type="entry name" value="YVTN repeat-like/Quinoprotein amine dehydrogenase"/>
    <property type="match status" value="2"/>
</dbReference>
<dbReference type="InterPro" id="IPR011047">
    <property type="entry name" value="Quinoprotein_ADH-like_sf"/>
</dbReference>
<reference evidence="3 4" key="1">
    <citation type="submission" date="2020-02" db="EMBL/GenBank/DDBJ databases">
        <title>Shewanella WXL01 sp. nov., a marine bacterium isolated from green algae in Luhuitou Fringing Reef (Northern South China Sea).</title>
        <authorList>
            <person name="Wang X."/>
        </authorList>
    </citation>
    <scope>NUCLEOTIDE SEQUENCE [LARGE SCALE GENOMIC DNA]</scope>
    <source>
        <strain evidence="3 4">MCCC 1A01895</strain>
    </source>
</reference>
<dbReference type="InterPro" id="IPR001680">
    <property type="entry name" value="WD40_rpt"/>
</dbReference>
<keyword evidence="4" id="KW-1185">Reference proteome</keyword>
<sequence>MIRFLLLVCYTVLLSGCQPAPSEFQTITTDAVYNAELSRDGKYLIISTANNGVQLWDTNKKVKKYQWVHGKSGQANDVIDAAISPNAQYAATLNKDSLVVWDIQTGKSVGWWSLPATARSVAISNNGHVLVGLVDASVMSLSIVQNKLIQFLGHQEKINSVSISANGTLALSGGNGGKVILWETQTGQPLHQWQLSSRITKVLLSDDGKLSFAADITGDANIWHSGNAGVVGKLNIKRRQISFSAAKFVNNDTQILTGTPAREVMLWQIDSGKLDKKWHVQLTKNTKNKGAVVYSVAMRQPDKVMSISSKGLLEIFSTQ</sequence>
<evidence type="ECO:0000256" key="1">
    <source>
        <dbReference type="PROSITE-ProRule" id="PRU00221"/>
    </source>
</evidence>
<dbReference type="RefSeq" id="WP_153666129.1">
    <property type="nucleotide sequence ID" value="NZ_JAAIKR010000019.1"/>
</dbReference>
<dbReference type="PANTHER" id="PTHR19879">
    <property type="entry name" value="TRANSCRIPTION INITIATION FACTOR TFIID"/>
    <property type="match status" value="1"/>
</dbReference>
<dbReference type="SUPFAM" id="SSF50998">
    <property type="entry name" value="Quinoprotein alcohol dehydrogenase-like"/>
    <property type="match status" value="1"/>
</dbReference>